<sequence length="109" mass="11792">YTSTNIVFHLSLSRVQSTSPPNCALVNCAYEHCSPVNCACGSYKGSCGCCDVCYKCANEACVILHQHRCEEGTECRLNNPEESISQGAQGTCIRKPSTEGPHGHSHNEK</sequence>
<organism>
    <name type="scientific">Ixodes scapularis</name>
    <name type="common">Black-legged tick</name>
    <name type="synonym">Deer tick</name>
    <dbReference type="NCBI Taxonomy" id="6945"/>
    <lineage>
        <taxon>Eukaryota</taxon>
        <taxon>Metazoa</taxon>
        <taxon>Ecdysozoa</taxon>
        <taxon>Arthropoda</taxon>
        <taxon>Chelicerata</taxon>
        <taxon>Arachnida</taxon>
        <taxon>Acari</taxon>
        <taxon>Parasitiformes</taxon>
        <taxon>Ixodida</taxon>
        <taxon>Ixodoidea</taxon>
        <taxon>Ixodidae</taxon>
        <taxon>Ixodinae</taxon>
        <taxon>Ixodes</taxon>
    </lineage>
</organism>
<evidence type="ECO:0000313" key="3">
    <source>
        <dbReference type="EnsemblMetazoa" id="ISCW024710-PA"/>
    </source>
</evidence>
<gene>
    <name evidence="2" type="ORF">IscW_ISCW024710</name>
</gene>
<dbReference type="VEuPathDB" id="VectorBase:ISCW024710"/>
<evidence type="ECO:0000313" key="2">
    <source>
        <dbReference type="EMBL" id="EEC14232.1"/>
    </source>
</evidence>
<feature type="non-terminal residue" evidence="2">
    <location>
        <position position="1"/>
    </location>
</feature>
<keyword evidence="4" id="KW-1185">Reference proteome</keyword>
<evidence type="ECO:0000256" key="1">
    <source>
        <dbReference type="SAM" id="MobiDB-lite"/>
    </source>
</evidence>
<evidence type="ECO:0000313" key="4">
    <source>
        <dbReference type="Proteomes" id="UP000001555"/>
    </source>
</evidence>
<dbReference type="AlphaFoldDB" id="B7Q5W0"/>
<dbReference type="EMBL" id="ABJB010519711">
    <property type="status" value="NOT_ANNOTATED_CDS"/>
    <property type="molecule type" value="Genomic_DNA"/>
</dbReference>
<accession>B7Q5W0</accession>
<dbReference type="PaxDb" id="6945-B7Q5W0"/>
<evidence type="ECO:0007829" key="5">
    <source>
        <dbReference type="PeptideAtlas" id="B7Q5W0"/>
    </source>
</evidence>
<dbReference type="HOGENOM" id="CLU_2190512_0_0_1"/>
<reference evidence="2 4" key="1">
    <citation type="submission" date="2008-03" db="EMBL/GenBank/DDBJ databases">
        <title>Annotation of Ixodes scapularis.</title>
        <authorList>
            <consortium name="Ixodes scapularis Genome Project Consortium"/>
            <person name="Caler E."/>
            <person name="Hannick L.I."/>
            <person name="Bidwell S."/>
            <person name="Joardar V."/>
            <person name="Thiagarajan M."/>
            <person name="Amedeo P."/>
            <person name="Galinsky K.J."/>
            <person name="Schobel S."/>
            <person name="Inman J."/>
            <person name="Hostetler J."/>
            <person name="Miller J."/>
            <person name="Hammond M."/>
            <person name="Megy K."/>
            <person name="Lawson D."/>
            <person name="Kodira C."/>
            <person name="Sutton G."/>
            <person name="Meyer J."/>
            <person name="Hill C.A."/>
            <person name="Birren B."/>
            <person name="Nene V."/>
            <person name="Collins F."/>
            <person name="Alarcon-Chaidez F."/>
            <person name="Wikel S."/>
            <person name="Strausberg R."/>
        </authorList>
    </citation>
    <scope>NUCLEOTIDE SEQUENCE [LARGE SCALE GENOMIC DNA]</scope>
    <source>
        <strain evidence="4">Wikel</strain>
        <strain evidence="2">Wikel colony</strain>
    </source>
</reference>
<dbReference type="VEuPathDB" id="VectorBase:ISCP_000243"/>
<protein>
    <submittedName>
        <fullName evidence="2 3">Secreted protein, putative</fullName>
    </submittedName>
</protein>
<dbReference type="EMBL" id="DS863642">
    <property type="protein sequence ID" value="EEC14232.1"/>
    <property type="molecule type" value="Genomic_DNA"/>
</dbReference>
<reference evidence="3" key="2">
    <citation type="submission" date="2020-05" db="UniProtKB">
        <authorList>
            <consortium name="EnsemblMetazoa"/>
        </authorList>
    </citation>
    <scope>IDENTIFICATION</scope>
    <source>
        <strain evidence="3">wikel</strain>
    </source>
</reference>
<proteinExistence type="evidence at protein level"/>
<dbReference type="Gene3D" id="4.10.40.20">
    <property type="match status" value="1"/>
</dbReference>
<name>B7Q5W0_IXOSC</name>
<dbReference type="Proteomes" id="UP000001555">
    <property type="component" value="Unassembled WGS sequence"/>
</dbReference>
<dbReference type="InterPro" id="IPR009030">
    <property type="entry name" value="Growth_fac_rcpt_cys_sf"/>
</dbReference>
<dbReference type="EnsemblMetazoa" id="ISCW024710-RA">
    <property type="protein sequence ID" value="ISCW024710-PA"/>
    <property type="gene ID" value="ISCW024710"/>
</dbReference>
<dbReference type="OrthoDB" id="6428817at2759"/>
<dbReference type="SUPFAM" id="SSF57184">
    <property type="entry name" value="Growth factor receptor domain"/>
    <property type="match status" value="1"/>
</dbReference>
<feature type="region of interest" description="Disordered" evidence="1">
    <location>
        <begin position="84"/>
        <end position="109"/>
    </location>
</feature>
<dbReference type="VEuPathDB" id="VectorBase:ISCI024710"/>
<keyword evidence="5" id="KW-1267">Proteomics identification</keyword>